<keyword evidence="12 17" id="KW-1133">Transmembrane helix</keyword>
<dbReference type="EC" id="2.4.99.21" evidence="6"/>
<evidence type="ECO:0000256" key="11">
    <source>
        <dbReference type="ARBA" id="ARBA00022842"/>
    </source>
</evidence>
<keyword evidence="13 17" id="KW-0472">Membrane</keyword>
<evidence type="ECO:0000256" key="3">
    <source>
        <dbReference type="ARBA" id="ARBA00004651"/>
    </source>
</evidence>
<evidence type="ECO:0000313" key="19">
    <source>
        <dbReference type="EMBL" id="ALM76494.1"/>
    </source>
</evidence>
<dbReference type="RefSeq" id="WP_056934868.1">
    <property type="nucleotide sequence ID" value="NZ_CP013050.1"/>
</dbReference>
<feature type="transmembrane region" description="Helical" evidence="17">
    <location>
        <begin position="273"/>
        <end position="291"/>
    </location>
</feature>
<sequence>MKKEKIYLILLLITSFILRLIPHRTLLLAVYDEYLHRDITLRIVNEGIGVISKDIGSLLGLKAYSYPPLFHIVGALVYRFFSTEYTFFILPAVYGTISVGLFYLLSKEIFRDNKKAILATTFLAFAPNFVYRTSLYIPENLGLVLFITGMILLVKFLKSWNYKYIIGLLVLLPIYMLTHRGWVFFVAVAVIMLFVYLIPWIKKNLHYFALAVLIALILYFIPPIHRFIASLLLRMPKEEVTALGYLKWIGVVQLIFGILATKKYIKSDPIRQGIALWAWTFMIAGAIAFRFRDPYASLPLSIMAAEFFYDDFLPSLNTWLNTVIKDTSGKGSELFKRIVLSKKTRAVIIAVLIIIPIVQGAYSSYKYIIPPTVKDREAFEWIRENTPPDAVFLTWWDVGYLLIGNTHRKDIVMWKKVYQGFFEKAPNPREAIQAYNDVVTMFGTTQRERAYKLMEKYNVTYVYSDRRMRSLGLIKYGLMEYIAYDTHFKTLFVNGNSEIYKFIPNPPLKPYDLNPLSYTGKYSAVVNFLEKFWTGFNYADFDDGYKADFFLNARIAQLYAYLYQKTGNEKFKERYQWLLKWLAYRQLDNGGFPEGIPPNDFTLYTAFTMEPLKDLPFEGKDKALIYLRNRVKGDYIMTTPKDKKGDLFAEAQMLPILYELGVLNESTTDNLVEKILKEQRKDGSWKKSLGGTIVTAFGLARYYQLSKDERVLPAIKKAAEWISEQQEENGRFKGEVGYGYSRATYANVLFIYHVAGMKDKEEQMLRIIEETYDLQKEPRPLQATLDILRALEYTYGLERALDILENILELHPF</sequence>
<dbReference type="InterPro" id="IPR008930">
    <property type="entry name" value="Terpenoid_cyclase/PrenylTrfase"/>
</dbReference>
<feature type="domain" description="DUF6798" evidence="18">
    <location>
        <begin position="376"/>
        <end position="419"/>
    </location>
</feature>
<evidence type="ECO:0000313" key="20">
    <source>
        <dbReference type="Proteomes" id="UP000066042"/>
    </source>
</evidence>
<keyword evidence="11" id="KW-0460">Magnesium</keyword>
<keyword evidence="8 19" id="KW-0808">Transferase</keyword>
<keyword evidence="7 19" id="KW-0328">Glycosyltransferase</keyword>
<gene>
    <name evidence="19" type="ORF">TBCH5v1_2605</name>
</gene>
<dbReference type="PANTHER" id="PTHR13872:SF1">
    <property type="entry name" value="DOLICHYL-DIPHOSPHOOLIGOSACCHARIDE--PROTEIN GLYCOSYLTRANSFERASE SUBUNIT STT3B"/>
    <property type="match status" value="1"/>
</dbReference>
<dbReference type="STRING" id="55802.TBCH5v1_2605"/>
<evidence type="ECO:0000256" key="6">
    <source>
        <dbReference type="ARBA" id="ARBA00012602"/>
    </source>
</evidence>
<feature type="transmembrane region" description="Helical" evidence="17">
    <location>
        <begin position="207"/>
        <end position="228"/>
    </location>
</feature>
<dbReference type="GeneID" id="26137811"/>
<evidence type="ECO:0000259" key="18">
    <source>
        <dbReference type="Pfam" id="PF20604"/>
    </source>
</evidence>
<comment type="cofactor">
    <cofactor evidence="1">
        <name>Mn(2+)</name>
        <dbReference type="ChEBI" id="CHEBI:29035"/>
    </cofactor>
</comment>
<feature type="transmembrane region" description="Helical" evidence="17">
    <location>
        <begin position="181"/>
        <end position="201"/>
    </location>
</feature>
<comment type="similarity">
    <text evidence="5">Belongs to the STT3 family.</text>
</comment>
<evidence type="ECO:0000256" key="2">
    <source>
        <dbReference type="ARBA" id="ARBA00001946"/>
    </source>
</evidence>
<evidence type="ECO:0000256" key="10">
    <source>
        <dbReference type="ARBA" id="ARBA00022723"/>
    </source>
</evidence>
<dbReference type="SUPFAM" id="SSF48239">
    <property type="entry name" value="Terpenoid cyclases/Protein prenyltransferases"/>
    <property type="match status" value="1"/>
</dbReference>
<dbReference type="GO" id="GO:0046872">
    <property type="term" value="F:metal ion binding"/>
    <property type="evidence" value="ECO:0007669"/>
    <property type="project" value="UniProtKB-KW"/>
</dbReference>
<evidence type="ECO:0000256" key="12">
    <source>
        <dbReference type="ARBA" id="ARBA00022989"/>
    </source>
</evidence>
<protein>
    <recommendedName>
        <fullName evidence="6">dolichyl-phosphooligosaccharide-protein glycotransferase</fullName>
        <ecNumber evidence="6">2.4.99.21</ecNumber>
    </recommendedName>
    <alternativeName>
        <fullName evidence="15">Oligosaccharyl transferase</fullName>
    </alternativeName>
</protein>
<dbReference type="GO" id="GO:0004576">
    <property type="term" value="F:oligosaccharyl transferase activity"/>
    <property type="evidence" value="ECO:0007669"/>
    <property type="project" value="InterPro"/>
</dbReference>
<feature type="transmembrane region" description="Helical" evidence="17">
    <location>
        <begin position="6"/>
        <end position="22"/>
    </location>
</feature>
<dbReference type="UniPathway" id="UPA00378"/>
<accession>A0A0S1XFJ1</accession>
<name>A0A0S1XFJ1_THEBA</name>
<evidence type="ECO:0000256" key="16">
    <source>
        <dbReference type="ARBA" id="ARBA00034066"/>
    </source>
</evidence>
<evidence type="ECO:0000256" key="9">
    <source>
        <dbReference type="ARBA" id="ARBA00022692"/>
    </source>
</evidence>
<feature type="transmembrane region" description="Helical" evidence="17">
    <location>
        <begin position="240"/>
        <end position="261"/>
    </location>
</feature>
<comment type="pathway">
    <text evidence="4">Protein modification; protein glycosylation.</text>
</comment>
<dbReference type="PANTHER" id="PTHR13872">
    <property type="entry name" value="DOLICHYL-DIPHOSPHOOLIGOSACCHARIDE--PROTEIN GLYCOSYLTRANSFERASE SUBUNIT"/>
    <property type="match status" value="1"/>
</dbReference>
<comment type="catalytic activity">
    <reaction evidence="16">
        <text>an archaeal dolichyl phosphooligosaccharide + [protein]-L-asparagine = an archaeal dolichyl phosphate + a glycoprotein with the oligosaccharide chain attached by N-beta-D-glycosyl linkage to a protein L-asparagine.</text>
        <dbReference type="EC" id="2.4.99.21"/>
    </reaction>
</comment>
<organism evidence="19 20">
    <name type="scientific">Thermococcus barophilus</name>
    <dbReference type="NCBI Taxonomy" id="55802"/>
    <lineage>
        <taxon>Archaea</taxon>
        <taxon>Methanobacteriati</taxon>
        <taxon>Methanobacteriota</taxon>
        <taxon>Thermococci</taxon>
        <taxon>Thermococcales</taxon>
        <taxon>Thermococcaceae</taxon>
        <taxon>Thermococcus</taxon>
    </lineage>
</organism>
<evidence type="ECO:0000256" key="15">
    <source>
        <dbReference type="ARBA" id="ARBA00030679"/>
    </source>
</evidence>
<evidence type="ECO:0000256" key="8">
    <source>
        <dbReference type="ARBA" id="ARBA00022679"/>
    </source>
</evidence>
<keyword evidence="14" id="KW-0464">Manganese</keyword>
<evidence type="ECO:0000256" key="7">
    <source>
        <dbReference type="ARBA" id="ARBA00022676"/>
    </source>
</evidence>
<dbReference type="Proteomes" id="UP000066042">
    <property type="component" value="Chromosome"/>
</dbReference>
<dbReference type="AlphaFoldDB" id="A0A0S1XFJ1"/>
<reference evidence="19 20" key="1">
    <citation type="journal article" date="2016" name="Genome Announc.">
        <title>Complete genome sequence of the hyperthermophilic and piezophilic archaeon Thermococcus barophilus Ch5, capable of growth at the expense of hydrogenogenesis from carbon monoxide and formate.</title>
        <authorList>
            <person name="Oger P."/>
            <person name="Sokolova T.G."/>
            <person name="Kozhevnikova D.A."/>
            <person name="Taranov E.A."/>
            <person name="Vannier P."/>
            <person name="Lee H.S."/>
            <person name="Kwon K.K."/>
            <person name="Kang S.G."/>
            <person name="Lee J.H."/>
            <person name="Bonch-Osmolovskaya E.A."/>
            <person name="Lebedinsky A.V."/>
        </authorList>
    </citation>
    <scope>NUCLEOTIDE SEQUENCE [LARGE SCALE GENOMIC DNA]</scope>
    <source>
        <strain evidence="20">Ch5</strain>
    </source>
</reference>
<evidence type="ECO:0000256" key="1">
    <source>
        <dbReference type="ARBA" id="ARBA00001936"/>
    </source>
</evidence>
<keyword evidence="10" id="KW-0479">Metal-binding</keyword>
<dbReference type="Gene3D" id="1.50.10.20">
    <property type="match status" value="1"/>
</dbReference>
<dbReference type="InterPro" id="IPR046477">
    <property type="entry name" value="DUF6798"/>
</dbReference>
<keyword evidence="9 17" id="KW-0812">Transmembrane</keyword>
<evidence type="ECO:0000256" key="4">
    <source>
        <dbReference type="ARBA" id="ARBA00004922"/>
    </source>
</evidence>
<dbReference type="InterPro" id="IPR003674">
    <property type="entry name" value="Oligo_trans_STT3"/>
</dbReference>
<dbReference type="Gene3D" id="3.40.50.12610">
    <property type="match status" value="1"/>
</dbReference>
<dbReference type="CDD" id="cd00688">
    <property type="entry name" value="ISOPREN_C2_like"/>
    <property type="match status" value="1"/>
</dbReference>
<feature type="transmembrane region" description="Helical" evidence="17">
    <location>
        <begin position="87"/>
        <end position="105"/>
    </location>
</feature>
<dbReference type="PATRIC" id="fig|55802.8.peg.2591"/>
<evidence type="ECO:0000256" key="17">
    <source>
        <dbReference type="SAM" id="Phobius"/>
    </source>
</evidence>
<dbReference type="EMBL" id="CP013050">
    <property type="protein sequence ID" value="ALM76494.1"/>
    <property type="molecule type" value="Genomic_DNA"/>
</dbReference>
<evidence type="ECO:0000256" key="5">
    <source>
        <dbReference type="ARBA" id="ARBA00010810"/>
    </source>
</evidence>
<comment type="subcellular location">
    <subcellularLocation>
        <location evidence="3">Cell membrane</location>
        <topology evidence="3">Multi-pass membrane protein</topology>
    </subcellularLocation>
</comment>
<evidence type="ECO:0000256" key="14">
    <source>
        <dbReference type="ARBA" id="ARBA00023211"/>
    </source>
</evidence>
<dbReference type="Pfam" id="PF20604">
    <property type="entry name" value="DUF6798"/>
    <property type="match status" value="1"/>
</dbReference>
<dbReference type="GO" id="GO:0005886">
    <property type="term" value="C:plasma membrane"/>
    <property type="evidence" value="ECO:0007669"/>
    <property type="project" value="UniProtKB-SubCell"/>
</dbReference>
<comment type="cofactor">
    <cofactor evidence="2">
        <name>Mg(2+)</name>
        <dbReference type="ChEBI" id="CHEBI:18420"/>
    </cofactor>
</comment>
<evidence type="ECO:0000256" key="13">
    <source>
        <dbReference type="ARBA" id="ARBA00023136"/>
    </source>
</evidence>
<proteinExistence type="inferred from homology"/>